<protein>
    <submittedName>
        <fullName evidence="1">Uncharacterized protein</fullName>
    </submittedName>
</protein>
<sequence>MEVRRCTFAFTHNIDGQNAQAIVFRGYPEDKYVTENNRFMHEIDGAEPVANVANEGYEPVPYRQVNVGTEWVDWTFANNQYGVGEPHEPGVGAPVNLDAPLAGKPLVDAERRRGLRIALRPLESQNDQ</sequence>
<reference evidence="1 2" key="1">
    <citation type="submission" date="2016-02" db="EMBL/GenBank/DDBJ databases">
        <title>Genome sequence of Halalkalicoccus paucihalophilus DSM 24557.</title>
        <authorList>
            <person name="Poehlein A."/>
            <person name="Daniel R."/>
        </authorList>
    </citation>
    <scope>NUCLEOTIDE SEQUENCE [LARGE SCALE GENOMIC DNA]</scope>
    <source>
        <strain evidence="1 2">DSM 24557</strain>
    </source>
</reference>
<name>A0A151ABE9_9EURY</name>
<dbReference type="AlphaFoldDB" id="A0A151ABE9"/>
<dbReference type="Proteomes" id="UP000075321">
    <property type="component" value="Unassembled WGS sequence"/>
</dbReference>
<comment type="caution">
    <text evidence="1">The sequence shown here is derived from an EMBL/GenBank/DDBJ whole genome shotgun (WGS) entry which is preliminary data.</text>
</comment>
<keyword evidence="2" id="KW-1185">Reference proteome</keyword>
<gene>
    <name evidence="1" type="ORF">HAPAU_28390</name>
</gene>
<accession>A0A151ABE9</accession>
<evidence type="ECO:0000313" key="1">
    <source>
        <dbReference type="EMBL" id="KYH25018.1"/>
    </source>
</evidence>
<organism evidence="1 2">
    <name type="scientific">Halalkalicoccus paucihalophilus</name>
    <dbReference type="NCBI Taxonomy" id="1008153"/>
    <lineage>
        <taxon>Archaea</taxon>
        <taxon>Methanobacteriati</taxon>
        <taxon>Methanobacteriota</taxon>
        <taxon>Stenosarchaea group</taxon>
        <taxon>Halobacteria</taxon>
        <taxon>Halobacteriales</taxon>
        <taxon>Halococcaceae</taxon>
        <taxon>Halalkalicoccus</taxon>
    </lineage>
</organism>
<dbReference type="PATRIC" id="fig|1008153.3.peg.2904"/>
<evidence type="ECO:0000313" key="2">
    <source>
        <dbReference type="Proteomes" id="UP000075321"/>
    </source>
</evidence>
<dbReference type="EMBL" id="LTAZ01000008">
    <property type="protein sequence ID" value="KYH25018.1"/>
    <property type="molecule type" value="Genomic_DNA"/>
</dbReference>
<proteinExistence type="predicted"/>